<evidence type="ECO:0000256" key="4">
    <source>
        <dbReference type="ARBA" id="ARBA00022490"/>
    </source>
</evidence>
<dbReference type="GO" id="GO:0005856">
    <property type="term" value="C:cytoskeleton"/>
    <property type="evidence" value="ECO:0007669"/>
    <property type="project" value="UniProtKB-SubCell"/>
</dbReference>
<keyword evidence="9" id="KW-1185">Reference proteome</keyword>
<organism evidence="8 9">
    <name type="scientific">Batillaria attramentaria</name>
    <dbReference type="NCBI Taxonomy" id="370345"/>
    <lineage>
        <taxon>Eukaryota</taxon>
        <taxon>Metazoa</taxon>
        <taxon>Spiralia</taxon>
        <taxon>Lophotrochozoa</taxon>
        <taxon>Mollusca</taxon>
        <taxon>Gastropoda</taxon>
        <taxon>Caenogastropoda</taxon>
        <taxon>Sorbeoconcha</taxon>
        <taxon>Cerithioidea</taxon>
        <taxon>Batillariidae</taxon>
        <taxon>Batillaria</taxon>
    </lineage>
</organism>
<evidence type="ECO:0000256" key="7">
    <source>
        <dbReference type="RuleBase" id="RU003909"/>
    </source>
</evidence>
<comment type="caution">
    <text evidence="8">The sequence shown here is derived from an EMBL/GenBank/DDBJ whole genome shotgun (WGS) entry which is preliminary data.</text>
</comment>
<gene>
    <name evidence="8" type="ORF">BaRGS_00026277</name>
</gene>
<evidence type="ECO:0000256" key="2">
    <source>
        <dbReference type="ARBA" id="ARBA00010058"/>
    </source>
</evidence>
<dbReference type="AlphaFoldDB" id="A0ABD0K6P0"/>
<comment type="subcellular location">
    <subcellularLocation>
        <location evidence="1">Cytoplasm</location>
        <location evidence="1">Cytoskeleton</location>
    </subcellularLocation>
</comment>
<protein>
    <recommendedName>
        <fullName evidence="7">Profilin</fullName>
    </recommendedName>
</protein>
<dbReference type="PANTHER" id="PTHR11604:SF0">
    <property type="entry name" value="PROFILIN"/>
    <property type="match status" value="1"/>
</dbReference>
<keyword evidence="6" id="KW-0206">Cytoskeleton</keyword>
<comment type="similarity">
    <text evidence="2 7">Belongs to the profilin family.</text>
</comment>
<name>A0ABD0K6P0_9CAEN</name>
<dbReference type="GO" id="GO:0003779">
    <property type="term" value="F:actin binding"/>
    <property type="evidence" value="ECO:0007669"/>
    <property type="project" value="UniProtKB-KW"/>
</dbReference>
<dbReference type="Proteomes" id="UP001519460">
    <property type="component" value="Unassembled WGS sequence"/>
</dbReference>
<dbReference type="InterPro" id="IPR036140">
    <property type="entry name" value="PFN_sf"/>
</dbReference>
<dbReference type="SMART" id="SM00392">
    <property type="entry name" value="PROF"/>
    <property type="match status" value="1"/>
</dbReference>
<dbReference type="Gene3D" id="3.30.450.30">
    <property type="entry name" value="Dynein light chain 2a, cytoplasmic"/>
    <property type="match status" value="1"/>
</dbReference>
<accession>A0ABD0K6P0</accession>
<dbReference type="Pfam" id="PF00235">
    <property type="entry name" value="Profilin"/>
    <property type="match status" value="1"/>
</dbReference>
<proteinExistence type="inferred from homology"/>
<sequence length="133" mass="14329">MSWAAYTDRLVDSKVELCAIHGKDGAMWAQAPGFQCTPDEVTNVANAVAKNDQCICSSGALVAGKRWTVIRLEPESQLIILKGKEKDNLKQTLVVALTNQAVVMGANKDENVQGSTVLVAVQGMRDYLKGCGY</sequence>
<evidence type="ECO:0000256" key="1">
    <source>
        <dbReference type="ARBA" id="ARBA00004245"/>
    </source>
</evidence>
<evidence type="ECO:0000256" key="5">
    <source>
        <dbReference type="ARBA" id="ARBA00023203"/>
    </source>
</evidence>
<evidence type="ECO:0000256" key="6">
    <source>
        <dbReference type="ARBA" id="ARBA00023212"/>
    </source>
</evidence>
<evidence type="ECO:0000313" key="9">
    <source>
        <dbReference type="Proteomes" id="UP001519460"/>
    </source>
</evidence>
<dbReference type="SUPFAM" id="SSF55770">
    <property type="entry name" value="Profilin (actin-binding protein)"/>
    <property type="match status" value="1"/>
</dbReference>
<evidence type="ECO:0000256" key="3">
    <source>
        <dbReference type="ARBA" id="ARBA00011583"/>
    </source>
</evidence>
<keyword evidence="5 7" id="KW-0009">Actin-binding</keyword>
<keyword evidence="4" id="KW-0963">Cytoplasm</keyword>
<comment type="subunit">
    <text evidence="3">Occurs in many kinds of cells as a complex with monomeric actin in a 1:1 ratio.</text>
</comment>
<dbReference type="InterPro" id="IPR005455">
    <property type="entry name" value="PFN_euk"/>
</dbReference>
<reference evidence="8 9" key="1">
    <citation type="journal article" date="2023" name="Sci. Data">
        <title>Genome assembly of the Korean intertidal mud-creeper Batillaria attramentaria.</title>
        <authorList>
            <person name="Patra A.K."/>
            <person name="Ho P.T."/>
            <person name="Jun S."/>
            <person name="Lee S.J."/>
            <person name="Kim Y."/>
            <person name="Won Y.J."/>
        </authorList>
    </citation>
    <scope>NUCLEOTIDE SEQUENCE [LARGE SCALE GENOMIC DNA]</scope>
    <source>
        <strain evidence="8">Wonlab-2016</strain>
    </source>
</reference>
<evidence type="ECO:0000313" key="8">
    <source>
        <dbReference type="EMBL" id="KAK7482460.1"/>
    </source>
</evidence>
<dbReference type="PANTHER" id="PTHR11604">
    <property type="entry name" value="PROFILIN"/>
    <property type="match status" value="1"/>
</dbReference>
<dbReference type="InterPro" id="IPR048278">
    <property type="entry name" value="PFN"/>
</dbReference>
<dbReference type="EMBL" id="JACVVK020000244">
    <property type="protein sequence ID" value="KAK7482460.1"/>
    <property type="molecule type" value="Genomic_DNA"/>
</dbReference>